<gene>
    <name evidence="1" type="ORF">M9H77_02486</name>
</gene>
<sequence length="247" mass="28775">MSASLKRIEDEERSKEKELGICLEDLTISPFLNPSLSFHEISFEELKSLLLMDPYSTTYLSKTFQKEWVLKRKKLNGIKLEAPSHHRKQKKQGIQENRAYQRRVRGPRAPAIPQLVTNPNSEPLLTYSRAGQMPQIRHPPKHMYHQFGKALPSTTPLSSGIHNQELRPSTPLKEAIVQGSSYAQYNPLMLSETKNQFSYQSWSERGFMYIFKSKDHLMAIFNRVKSYQFKDRKITRPPVHSCLCRFH</sequence>
<comment type="caution">
    <text evidence="1">The sequence shown here is derived from an EMBL/GenBank/DDBJ whole genome shotgun (WGS) entry which is preliminary data.</text>
</comment>
<dbReference type="EMBL" id="CM044701">
    <property type="protein sequence ID" value="KAI5681259.1"/>
    <property type="molecule type" value="Genomic_DNA"/>
</dbReference>
<organism evidence="1 2">
    <name type="scientific">Catharanthus roseus</name>
    <name type="common">Madagascar periwinkle</name>
    <name type="synonym">Vinca rosea</name>
    <dbReference type="NCBI Taxonomy" id="4058"/>
    <lineage>
        <taxon>Eukaryota</taxon>
        <taxon>Viridiplantae</taxon>
        <taxon>Streptophyta</taxon>
        <taxon>Embryophyta</taxon>
        <taxon>Tracheophyta</taxon>
        <taxon>Spermatophyta</taxon>
        <taxon>Magnoliopsida</taxon>
        <taxon>eudicotyledons</taxon>
        <taxon>Gunneridae</taxon>
        <taxon>Pentapetalae</taxon>
        <taxon>asterids</taxon>
        <taxon>lamiids</taxon>
        <taxon>Gentianales</taxon>
        <taxon>Apocynaceae</taxon>
        <taxon>Rauvolfioideae</taxon>
        <taxon>Vinceae</taxon>
        <taxon>Catharanthinae</taxon>
        <taxon>Catharanthus</taxon>
    </lineage>
</organism>
<proteinExistence type="predicted"/>
<protein>
    <submittedName>
        <fullName evidence="1">Uncharacterized protein</fullName>
    </submittedName>
</protein>
<keyword evidence="2" id="KW-1185">Reference proteome</keyword>
<reference evidence="2" key="1">
    <citation type="journal article" date="2023" name="Nat. Plants">
        <title>Single-cell RNA sequencing provides a high-resolution roadmap for understanding the multicellular compartmentation of specialized metabolism.</title>
        <authorList>
            <person name="Sun S."/>
            <person name="Shen X."/>
            <person name="Li Y."/>
            <person name="Li Y."/>
            <person name="Wang S."/>
            <person name="Li R."/>
            <person name="Zhang H."/>
            <person name="Shen G."/>
            <person name="Guo B."/>
            <person name="Wei J."/>
            <person name="Xu J."/>
            <person name="St-Pierre B."/>
            <person name="Chen S."/>
            <person name="Sun C."/>
        </authorList>
    </citation>
    <scope>NUCLEOTIDE SEQUENCE [LARGE SCALE GENOMIC DNA]</scope>
</reference>
<name>A0ACC0C8I8_CATRO</name>
<dbReference type="Proteomes" id="UP001060085">
    <property type="component" value="Linkage Group LG01"/>
</dbReference>
<evidence type="ECO:0000313" key="2">
    <source>
        <dbReference type="Proteomes" id="UP001060085"/>
    </source>
</evidence>
<accession>A0ACC0C8I8</accession>
<evidence type="ECO:0000313" key="1">
    <source>
        <dbReference type="EMBL" id="KAI5681259.1"/>
    </source>
</evidence>